<evidence type="ECO:0000256" key="1">
    <source>
        <dbReference type="ARBA" id="ARBA00022729"/>
    </source>
</evidence>
<sequence>VPTAGSPGAGGTVGAITPAATVRYQWPTGAPAAVVRAFDNPEQPWDAGHRGADLAHEVGQPVVAAGDGVVAFAGTVVDRPVVSVQHADGVRTTYEPVVPVVRAGQRVRAGELLGHLAAGHCPPHRPSCLHWGARRGPSTYLDPLSLVGARAVVRLLPDDVGPP</sequence>
<dbReference type="GO" id="GO:0004222">
    <property type="term" value="F:metalloendopeptidase activity"/>
    <property type="evidence" value="ECO:0007669"/>
    <property type="project" value="TreeGrafter"/>
</dbReference>
<comment type="caution">
    <text evidence="3">The sequence shown here is derived from an EMBL/GenBank/DDBJ whole genome shotgun (WGS) entry which is preliminary data.</text>
</comment>
<dbReference type="PANTHER" id="PTHR21666">
    <property type="entry name" value="PEPTIDASE-RELATED"/>
    <property type="match status" value="1"/>
</dbReference>
<organism evidence="3 4">
    <name type="scientific">Georgenia ruanii</name>
    <dbReference type="NCBI Taxonomy" id="348442"/>
    <lineage>
        <taxon>Bacteria</taxon>
        <taxon>Bacillati</taxon>
        <taxon>Actinomycetota</taxon>
        <taxon>Actinomycetes</taxon>
        <taxon>Micrococcales</taxon>
        <taxon>Bogoriellaceae</taxon>
        <taxon>Georgenia</taxon>
    </lineage>
</organism>
<dbReference type="InterPro" id="IPR011055">
    <property type="entry name" value="Dup_hybrid_motif"/>
</dbReference>
<dbReference type="InterPro" id="IPR016047">
    <property type="entry name" value="M23ase_b-sheet_dom"/>
</dbReference>
<dbReference type="InterPro" id="IPR050570">
    <property type="entry name" value="Cell_wall_metabolism_enzyme"/>
</dbReference>
<evidence type="ECO:0000313" key="4">
    <source>
        <dbReference type="Proteomes" id="UP000429644"/>
    </source>
</evidence>
<feature type="non-terminal residue" evidence="3">
    <location>
        <position position="1"/>
    </location>
</feature>
<accession>A0A7J9UR71</accession>
<evidence type="ECO:0000313" key="3">
    <source>
        <dbReference type="EMBL" id="MPV87116.1"/>
    </source>
</evidence>
<dbReference type="AlphaFoldDB" id="A0A7J9UR71"/>
<dbReference type="SUPFAM" id="SSF51261">
    <property type="entry name" value="Duplicated hybrid motif"/>
    <property type="match status" value="1"/>
</dbReference>
<keyword evidence="4" id="KW-1185">Reference proteome</keyword>
<dbReference type="Gene3D" id="2.70.70.10">
    <property type="entry name" value="Glucose Permease (Domain IIA)"/>
    <property type="match status" value="1"/>
</dbReference>
<dbReference type="Pfam" id="PF01551">
    <property type="entry name" value="Peptidase_M23"/>
    <property type="match status" value="1"/>
</dbReference>
<dbReference type="EMBL" id="WHPD01000093">
    <property type="protein sequence ID" value="MPV87116.1"/>
    <property type="molecule type" value="Genomic_DNA"/>
</dbReference>
<proteinExistence type="predicted"/>
<dbReference type="PANTHER" id="PTHR21666:SF289">
    <property type="entry name" value="L-ALA--D-GLU ENDOPEPTIDASE"/>
    <property type="match status" value="1"/>
</dbReference>
<evidence type="ECO:0000259" key="2">
    <source>
        <dbReference type="Pfam" id="PF01551"/>
    </source>
</evidence>
<reference evidence="3 4" key="1">
    <citation type="submission" date="2019-10" db="EMBL/GenBank/DDBJ databases">
        <title>Georgenia wutianyii sp. nov. and Georgenia yuyongxinii sp. nov. isolated from plateau pika (Ochotona curzoniae) in the Qinghai-Tibet plateau of China.</title>
        <authorList>
            <person name="Tian Z."/>
        </authorList>
    </citation>
    <scope>NUCLEOTIDE SEQUENCE [LARGE SCALE GENOMIC DNA]</scope>
    <source>
        <strain evidence="3 4">JCM 15130</strain>
    </source>
</reference>
<name>A0A7J9UR71_9MICO</name>
<keyword evidence="1" id="KW-0732">Signal</keyword>
<protein>
    <submittedName>
        <fullName evidence="3">Peptidoglycan DD-metalloendopeptidase family protein</fullName>
    </submittedName>
</protein>
<dbReference type="Proteomes" id="UP000429644">
    <property type="component" value="Unassembled WGS sequence"/>
</dbReference>
<dbReference type="CDD" id="cd12797">
    <property type="entry name" value="M23_peptidase"/>
    <property type="match status" value="1"/>
</dbReference>
<feature type="domain" description="M23ase beta-sheet core" evidence="2">
    <location>
        <begin position="48"/>
        <end position="136"/>
    </location>
</feature>
<gene>
    <name evidence="3" type="ORF">GB882_00430</name>
</gene>